<reference evidence="3" key="1">
    <citation type="submission" date="2019-12" db="EMBL/GenBank/DDBJ databases">
        <title>Actinomadura physcomitrii sp. nov., a novel actinomycete isolated from moss [Physcomitrium sphaericum (Ludw) Fuernr].</title>
        <authorList>
            <person name="Zhuang X."/>
        </authorList>
    </citation>
    <scope>NUCLEOTIDE SEQUENCE [LARGE SCALE GENOMIC DNA]</scope>
    <source>
        <strain evidence="3">LD22</strain>
    </source>
</reference>
<evidence type="ECO:0000256" key="1">
    <source>
        <dbReference type="ARBA" id="ARBA00022527"/>
    </source>
</evidence>
<dbReference type="SUPFAM" id="SSF55874">
    <property type="entry name" value="ATPase domain of HSP90 chaperone/DNA topoisomerase II/histidine kinase"/>
    <property type="match status" value="1"/>
</dbReference>
<dbReference type="InterPro" id="IPR050267">
    <property type="entry name" value="Anti-sigma-factor_SerPK"/>
</dbReference>
<evidence type="ECO:0000259" key="2">
    <source>
        <dbReference type="Pfam" id="PF13581"/>
    </source>
</evidence>
<dbReference type="PANTHER" id="PTHR35526:SF3">
    <property type="entry name" value="ANTI-SIGMA-F FACTOR RSBW"/>
    <property type="match status" value="1"/>
</dbReference>
<proteinExistence type="predicted"/>
<evidence type="ECO:0000313" key="4">
    <source>
        <dbReference type="Proteomes" id="UP000462055"/>
    </source>
</evidence>
<dbReference type="AlphaFoldDB" id="A0A6I4LZC8"/>
<comment type="caution">
    <text evidence="3">The sequence shown here is derived from an EMBL/GenBank/DDBJ whole genome shotgun (WGS) entry which is preliminary data.</text>
</comment>
<accession>A0A6I4LZC8</accession>
<protein>
    <recommendedName>
        <fullName evidence="2">Histidine kinase/HSP90-like ATPase domain-containing protein</fullName>
    </recommendedName>
</protein>
<sequence length="150" mass="15852">MSADVVAASNLLDHSFLAAPTAVGEVRTLLGPRLASWRMVARESDVFLIAAELVTNAMAVAPDGRVRVQCWREGPGLVLRVWDGSDERPIARPVAALTLADIEPDAKALDPGHDDGTGGWGLPIVAALSLRCGVDPTPPHGKWVWSVVAC</sequence>
<dbReference type="Pfam" id="PF13581">
    <property type="entry name" value="HATPase_c_2"/>
    <property type="match status" value="1"/>
</dbReference>
<keyword evidence="1" id="KW-0808">Transferase</keyword>
<keyword evidence="4" id="KW-1185">Reference proteome</keyword>
<feature type="domain" description="Histidine kinase/HSP90-like ATPase" evidence="2">
    <location>
        <begin position="18"/>
        <end position="145"/>
    </location>
</feature>
<dbReference type="InterPro" id="IPR003594">
    <property type="entry name" value="HATPase_dom"/>
</dbReference>
<dbReference type="CDD" id="cd16936">
    <property type="entry name" value="HATPase_RsbW-like"/>
    <property type="match status" value="1"/>
</dbReference>
<dbReference type="PANTHER" id="PTHR35526">
    <property type="entry name" value="ANTI-SIGMA-F FACTOR RSBW-RELATED"/>
    <property type="match status" value="1"/>
</dbReference>
<keyword evidence="1" id="KW-0723">Serine/threonine-protein kinase</keyword>
<dbReference type="GO" id="GO:0004674">
    <property type="term" value="F:protein serine/threonine kinase activity"/>
    <property type="evidence" value="ECO:0007669"/>
    <property type="project" value="UniProtKB-KW"/>
</dbReference>
<dbReference type="EMBL" id="WBMS02000001">
    <property type="protein sequence ID" value="MVZ98937.1"/>
    <property type="molecule type" value="Genomic_DNA"/>
</dbReference>
<dbReference type="Proteomes" id="UP000462055">
    <property type="component" value="Unassembled WGS sequence"/>
</dbReference>
<gene>
    <name evidence="3" type="ORF">F8568_000760</name>
</gene>
<name>A0A6I4LZC8_9ACTN</name>
<dbReference type="RefSeq" id="WP_151590105.1">
    <property type="nucleotide sequence ID" value="NZ_WBMS02000001.1"/>
</dbReference>
<dbReference type="Gene3D" id="3.30.565.10">
    <property type="entry name" value="Histidine kinase-like ATPase, C-terminal domain"/>
    <property type="match status" value="1"/>
</dbReference>
<organism evidence="3 4">
    <name type="scientific">Actinomadura physcomitrii</name>
    <dbReference type="NCBI Taxonomy" id="2650748"/>
    <lineage>
        <taxon>Bacteria</taxon>
        <taxon>Bacillati</taxon>
        <taxon>Actinomycetota</taxon>
        <taxon>Actinomycetes</taxon>
        <taxon>Streptosporangiales</taxon>
        <taxon>Thermomonosporaceae</taxon>
        <taxon>Actinomadura</taxon>
    </lineage>
</organism>
<keyword evidence="1" id="KW-0418">Kinase</keyword>
<dbReference type="InterPro" id="IPR036890">
    <property type="entry name" value="HATPase_C_sf"/>
</dbReference>
<evidence type="ECO:0000313" key="3">
    <source>
        <dbReference type="EMBL" id="MVZ98937.1"/>
    </source>
</evidence>